<accession>A0A926VKA6</accession>
<dbReference type="Proteomes" id="UP000641646">
    <property type="component" value="Unassembled WGS sequence"/>
</dbReference>
<comment type="caution">
    <text evidence="1">The sequence shown here is derived from an EMBL/GenBank/DDBJ whole genome shotgun (WGS) entry which is preliminary data.</text>
</comment>
<dbReference type="RefSeq" id="WP_190471960.1">
    <property type="nucleotide sequence ID" value="NZ_JACJPW010000095.1"/>
</dbReference>
<keyword evidence="2" id="KW-1185">Reference proteome</keyword>
<reference evidence="1" key="2">
    <citation type="submission" date="2020-08" db="EMBL/GenBank/DDBJ databases">
        <authorList>
            <person name="Chen M."/>
            <person name="Teng W."/>
            <person name="Zhao L."/>
            <person name="Hu C."/>
            <person name="Zhou Y."/>
            <person name="Han B."/>
            <person name="Song L."/>
            <person name="Shu W."/>
        </authorList>
    </citation>
    <scope>NUCLEOTIDE SEQUENCE</scope>
    <source>
        <strain evidence="1">FACHB-1375</strain>
    </source>
</reference>
<gene>
    <name evidence="1" type="ORF">H6G03_27730</name>
</gene>
<sequence length="80" mass="9056">MKLHLNDRQKQDLAILLLTAIREDCPNLSKANYDYLGYPLSTRMLEELSYKSPDEYLRLTRILLSEVGRGSGKAVEVASA</sequence>
<reference evidence="1" key="1">
    <citation type="journal article" date="2015" name="ISME J.">
        <title>Draft Genome Sequence of Streptomyces incarnatus NRRL8089, which Produces the Nucleoside Antibiotic Sinefungin.</title>
        <authorList>
            <person name="Oshima K."/>
            <person name="Hattori M."/>
            <person name="Shimizu H."/>
            <person name="Fukuda K."/>
            <person name="Nemoto M."/>
            <person name="Inagaki K."/>
            <person name="Tamura T."/>
        </authorList>
    </citation>
    <scope>NUCLEOTIDE SEQUENCE</scope>
    <source>
        <strain evidence="1">FACHB-1375</strain>
    </source>
</reference>
<name>A0A926VKA6_9CYAN</name>
<organism evidence="1 2">
    <name type="scientific">Aerosakkonema funiforme FACHB-1375</name>
    <dbReference type="NCBI Taxonomy" id="2949571"/>
    <lineage>
        <taxon>Bacteria</taxon>
        <taxon>Bacillati</taxon>
        <taxon>Cyanobacteriota</taxon>
        <taxon>Cyanophyceae</taxon>
        <taxon>Oscillatoriophycideae</taxon>
        <taxon>Aerosakkonematales</taxon>
        <taxon>Aerosakkonemataceae</taxon>
        <taxon>Aerosakkonema</taxon>
    </lineage>
</organism>
<evidence type="ECO:0000313" key="2">
    <source>
        <dbReference type="Proteomes" id="UP000641646"/>
    </source>
</evidence>
<evidence type="ECO:0000313" key="1">
    <source>
        <dbReference type="EMBL" id="MBD2184818.1"/>
    </source>
</evidence>
<dbReference type="EMBL" id="JACJPW010000095">
    <property type="protein sequence ID" value="MBD2184818.1"/>
    <property type="molecule type" value="Genomic_DNA"/>
</dbReference>
<protein>
    <submittedName>
        <fullName evidence="1">Uncharacterized protein</fullName>
    </submittedName>
</protein>
<dbReference type="AlphaFoldDB" id="A0A926VKA6"/>
<proteinExistence type="predicted"/>